<keyword evidence="3" id="KW-1185">Reference proteome</keyword>
<proteinExistence type="predicted"/>
<organism evidence="2 3">
    <name type="scientific">Dreissena polymorpha</name>
    <name type="common">Zebra mussel</name>
    <name type="synonym">Mytilus polymorpha</name>
    <dbReference type="NCBI Taxonomy" id="45954"/>
    <lineage>
        <taxon>Eukaryota</taxon>
        <taxon>Metazoa</taxon>
        <taxon>Spiralia</taxon>
        <taxon>Lophotrochozoa</taxon>
        <taxon>Mollusca</taxon>
        <taxon>Bivalvia</taxon>
        <taxon>Autobranchia</taxon>
        <taxon>Heteroconchia</taxon>
        <taxon>Euheterodonta</taxon>
        <taxon>Imparidentia</taxon>
        <taxon>Neoheterodontei</taxon>
        <taxon>Myida</taxon>
        <taxon>Dreissenoidea</taxon>
        <taxon>Dreissenidae</taxon>
        <taxon>Dreissena</taxon>
    </lineage>
</organism>
<evidence type="ECO:0000313" key="2">
    <source>
        <dbReference type="EMBL" id="KAH3794476.1"/>
    </source>
</evidence>
<evidence type="ECO:0000256" key="1">
    <source>
        <dbReference type="SAM" id="MobiDB-lite"/>
    </source>
</evidence>
<reference evidence="2" key="1">
    <citation type="journal article" date="2019" name="bioRxiv">
        <title>The Genome of the Zebra Mussel, Dreissena polymorpha: A Resource for Invasive Species Research.</title>
        <authorList>
            <person name="McCartney M.A."/>
            <person name="Auch B."/>
            <person name="Kono T."/>
            <person name="Mallez S."/>
            <person name="Zhang Y."/>
            <person name="Obille A."/>
            <person name="Becker A."/>
            <person name="Abrahante J.E."/>
            <person name="Garbe J."/>
            <person name="Badalamenti J.P."/>
            <person name="Herman A."/>
            <person name="Mangelson H."/>
            <person name="Liachko I."/>
            <person name="Sullivan S."/>
            <person name="Sone E.D."/>
            <person name="Koren S."/>
            <person name="Silverstein K.A.T."/>
            <person name="Beckman K.B."/>
            <person name="Gohl D.M."/>
        </authorList>
    </citation>
    <scope>NUCLEOTIDE SEQUENCE</scope>
    <source>
        <strain evidence="2">Duluth1</strain>
        <tissue evidence="2">Whole animal</tissue>
    </source>
</reference>
<comment type="caution">
    <text evidence="2">The sequence shown here is derived from an EMBL/GenBank/DDBJ whole genome shotgun (WGS) entry which is preliminary data.</text>
</comment>
<dbReference type="EMBL" id="JAIWYP010000007">
    <property type="protein sequence ID" value="KAH3794476.1"/>
    <property type="molecule type" value="Genomic_DNA"/>
</dbReference>
<gene>
    <name evidence="2" type="ORF">DPMN_148008</name>
</gene>
<sequence>MRLFCFRGIEQVGQEEGYASIEGAACQYAMVNKPKKISTLQAKQAPPENKRMEFQSQPEEPHGAGELIYADLDKEALTAKPSNSKPAGTLERPRTPTEYVEIDFARTLALQDANTQ</sequence>
<evidence type="ECO:0000313" key="3">
    <source>
        <dbReference type="Proteomes" id="UP000828390"/>
    </source>
</evidence>
<feature type="compositionally biased region" description="Basic and acidic residues" evidence="1">
    <location>
        <begin position="48"/>
        <end position="63"/>
    </location>
</feature>
<feature type="region of interest" description="Disordered" evidence="1">
    <location>
        <begin position="42"/>
        <end position="96"/>
    </location>
</feature>
<dbReference type="AlphaFoldDB" id="A0A9D4FAW8"/>
<name>A0A9D4FAW8_DREPO</name>
<protein>
    <submittedName>
        <fullName evidence="2">Uncharacterized protein</fullName>
    </submittedName>
</protein>
<dbReference type="Proteomes" id="UP000828390">
    <property type="component" value="Unassembled WGS sequence"/>
</dbReference>
<accession>A0A9D4FAW8</accession>
<reference evidence="2" key="2">
    <citation type="submission" date="2020-11" db="EMBL/GenBank/DDBJ databases">
        <authorList>
            <person name="McCartney M.A."/>
            <person name="Auch B."/>
            <person name="Kono T."/>
            <person name="Mallez S."/>
            <person name="Becker A."/>
            <person name="Gohl D.M."/>
            <person name="Silverstein K.A.T."/>
            <person name="Koren S."/>
            <person name="Bechman K.B."/>
            <person name="Herman A."/>
            <person name="Abrahante J.E."/>
            <person name="Garbe J."/>
        </authorList>
    </citation>
    <scope>NUCLEOTIDE SEQUENCE</scope>
    <source>
        <strain evidence="2">Duluth1</strain>
        <tissue evidence="2">Whole animal</tissue>
    </source>
</reference>